<evidence type="ECO:0000256" key="1">
    <source>
        <dbReference type="SAM" id="MobiDB-lite"/>
    </source>
</evidence>
<name>A0A371CUX9_9APHY</name>
<organism evidence="2 3">
    <name type="scientific">Lentinus brumalis</name>
    <dbReference type="NCBI Taxonomy" id="2498619"/>
    <lineage>
        <taxon>Eukaryota</taxon>
        <taxon>Fungi</taxon>
        <taxon>Dikarya</taxon>
        <taxon>Basidiomycota</taxon>
        <taxon>Agaricomycotina</taxon>
        <taxon>Agaricomycetes</taxon>
        <taxon>Polyporales</taxon>
        <taxon>Polyporaceae</taxon>
        <taxon>Lentinus</taxon>
    </lineage>
</organism>
<sequence length="742" mass="82217">MVSDRKQKAPCSSSKSSAGACPTRPPLFIHRRGSQNHLRRLHRHLHDAPSPPYARGSESNSETDSDSDVNSFPRKLKEYLKELEKPSLPQSSQLVGLDGTPIQDALDCTGHTEAVPRQLERALTSSYPWKGFDASSWQRQLVLVIWPRWAEYDRVHGQQAVSEACTQLQSSTSERPTEVEEDLLDVIFGRASSSHSAEVVAGVCPATIAWGRPDLWVRAMTACDAQRSVETLDVDNVRHAIERFGFTDVKFSVESVVQREPSDVTVFRFLHRLERWMATQAQSQNCQLPASFDDWVQVQRSKRYQTVKSRLDTLVNRPDEANPVMVSLIVHAAIEGGNTDLIFLDLVPRLSEANVGSEMLRALVNELRQLDARDGGRWRTRVRNAIPPLVRRFASCIDLSGGPDQILNALQYCLCTQVPDACAVLLDRLLNPMGRLVDAEYVEETLAIVLTRLPNLLRIHDHCPTSPPFVSRLQSILVYWIKEVMIPMPTGSQEVLDQLQPLDAWTCACEHCVSVRAFLQEEPEREMTWYKIGAPTVRHLTQFLKAHAGGIAAWSTVRTCSPQGIEVTKQPAFVNPVRWASYRARGVRLLQSIGANVAVDVLRDVLGQYLPLVAAALSGRAEPYDAVLEAENVLRGLLAQIRGETETLRDTRTQPPCCAAAEAATLASAAISDEEAGPTAVKPLVAGALKRPRSPSPFPASLDSTLSGILGRQDHIEDGRAAQRIKREDPEPVELGVKAEDN</sequence>
<dbReference type="Proteomes" id="UP000256964">
    <property type="component" value="Unassembled WGS sequence"/>
</dbReference>
<evidence type="ECO:0000313" key="2">
    <source>
        <dbReference type="EMBL" id="RDX44085.1"/>
    </source>
</evidence>
<evidence type="ECO:0000313" key="3">
    <source>
        <dbReference type="Proteomes" id="UP000256964"/>
    </source>
</evidence>
<dbReference type="AlphaFoldDB" id="A0A371CUX9"/>
<dbReference type="OrthoDB" id="2756495at2759"/>
<dbReference type="EMBL" id="KZ857455">
    <property type="protein sequence ID" value="RDX44085.1"/>
    <property type="molecule type" value="Genomic_DNA"/>
</dbReference>
<feature type="compositionally biased region" description="Basic and acidic residues" evidence="1">
    <location>
        <begin position="718"/>
        <end position="730"/>
    </location>
</feature>
<proteinExistence type="predicted"/>
<feature type="region of interest" description="Disordered" evidence="1">
    <location>
        <begin position="718"/>
        <end position="742"/>
    </location>
</feature>
<gene>
    <name evidence="2" type="ORF">OH76DRAFT_1118029</name>
</gene>
<feature type="region of interest" description="Disordered" evidence="1">
    <location>
        <begin position="1"/>
        <end position="71"/>
    </location>
</feature>
<keyword evidence="3" id="KW-1185">Reference proteome</keyword>
<reference evidence="2 3" key="1">
    <citation type="journal article" date="2018" name="Biotechnol. Biofuels">
        <title>Integrative visual omics of the white-rot fungus Polyporus brumalis exposes the biotechnological potential of its oxidative enzymes for delignifying raw plant biomass.</title>
        <authorList>
            <person name="Miyauchi S."/>
            <person name="Rancon A."/>
            <person name="Drula E."/>
            <person name="Hage H."/>
            <person name="Chaduli D."/>
            <person name="Favel A."/>
            <person name="Grisel S."/>
            <person name="Henrissat B."/>
            <person name="Herpoel-Gimbert I."/>
            <person name="Ruiz-Duenas F.J."/>
            <person name="Chevret D."/>
            <person name="Hainaut M."/>
            <person name="Lin J."/>
            <person name="Wang M."/>
            <person name="Pangilinan J."/>
            <person name="Lipzen A."/>
            <person name="Lesage-Meessen L."/>
            <person name="Navarro D."/>
            <person name="Riley R."/>
            <person name="Grigoriev I.V."/>
            <person name="Zhou S."/>
            <person name="Raouche S."/>
            <person name="Rosso M.N."/>
        </authorList>
    </citation>
    <scope>NUCLEOTIDE SEQUENCE [LARGE SCALE GENOMIC DNA]</scope>
    <source>
        <strain evidence="2 3">BRFM 1820</strain>
    </source>
</reference>
<accession>A0A371CUX9</accession>
<protein>
    <submittedName>
        <fullName evidence="2">Uncharacterized protein</fullName>
    </submittedName>
</protein>
<feature type="compositionally biased region" description="Basic residues" evidence="1">
    <location>
        <begin position="29"/>
        <end position="45"/>
    </location>
</feature>